<feature type="non-terminal residue" evidence="1">
    <location>
        <position position="1"/>
    </location>
</feature>
<comment type="caution">
    <text evidence="1">The sequence shown here is derived from an EMBL/GenBank/DDBJ whole genome shotgun (WGS) entry which is preliminary data.</text>
</comment>
<protein>
    <submittedName>
        <fullName evidence="1">Uncharacterized protein</fullName>
    </submittedName>
</protein>
<name>X1MJM9_9ZZZZ</name>
<evidence type="ECO:0000313" key="1">
    <source>
        <dbReference type="EMBL" id="GAI31862.1"/>
    </source>
</evidence>
<feature type="non-terminal residue" evidence="1">
    <location>
        <position position="41"/>
    </location>
</feature>
<reference evidence="1" key="1">
    <citation type="journal article" date="2014" name="Front. Microbiol.">
        <title>High frequency of phylogenetically diverse reductive dehalogenase-homologous genes in deep subseafloor sedimentary metagenomes.</title>
        <authorList>
            <person name="Kawai M."/>
            <person name="Futagami T."/>
            <person name="Toyoda A."/>
            <person name="Takaki Y."/>
            <person name="Nishi S."/>
            <person name="Hori S."/>
            <person name="Arai W."/>
            <person name="Tsubouchi T."/>
            <person name="Morono Y."/>
            <person name="Uchiyama I."/>
            <person name="Ito T."/>
            <person name="Fujiyama A."/>
            <person name="Inagaki F."/>
            <person name="Takami H."/>
        </authorList>
    </citation>
    <scope>NUCLEOTIDE SEQUENCE</scope>
    <source>
        <strain evidence="1">Expedition CK06-06</strain>
    </source>
</reference>
<accession>X1MJM9</accession>
<sequence length="41" mass="4359">NGTDYTTLGTTHEFARAPGAPDYAHNTTVDFGSAAAKYVRL</sequence>
<dbReference type="AlphaFoldDB" id="X1MJM9"/>
<gene>
    <name evidence="1" type="ORF">S06H3_25218</name>
</gene>
<organism evidence="1">
    <name type="scientific">marine sediment metagenome</name>
    <dbReference type="NCBI Taxonomy" id="412755"/>
    <lineage>
        <taxon>unclassified sequences</taxon>
        <taxon>metagenomes</taxon>
        <taxon>ecological metagenomes</taxon>
    </lineage>
</organism>
<dbReference type="EMBL" id="BARV01014456">
    <property type="protein sequence ID" value="GAI31862.1"/>
    <property type="molecule type" value="Genomic_DNA"/>
</dbReference>
<proteinExistence type="predicted"/>